<accession>A0AAV4T9I7</accession>
<sequence length="106" mass="12531">MNANTIYKGLSLQWISIRQRTSDSRAFAWLREQRFCCYMAEPCIHNLPVAIRVWCGRSRILFEEMYAFAGAGNENLWIMTPVIGYWRLPSPTSYKRRAHLIAFYTF</sequence>
<dbReference type="AlphaFoldDB" id="A0AAV4T9I7"/>
<evidence type="ECO:0000313" key="2">
    <source>
        <dbReference type="Proteomes" id="UP001054837"/>
    </source>
</evidence>
<dbReference type="EMBL" id="BPLQ01009319">
    <property type="protein sequence ID" value="GIY43243.1"/>
    <property type="molecule type" value="Genomic_DNA"/>
</dbReference>
<proteinExistence type="predicted"/>
<keyword evidence="2" id="KW-1185">Reference proteome</keyword>
<evidence type="ECO:0000313" key="1">
    <source>
        <dbReference type="EMBL" id="GIY43243.1"/>
    </source>
</evidence>
<organism evidence="1 2">
    <name type="scientific">Caerostris darwini</name>
    <dbReference type="NCBI Taxonomy" id="1538125"/>
    <lineage>
        <taxon>Eukaryota</taxon>
        <taxon>Metazoa</taxon>
        <taxon>Ecdysozoa</taxon>
        <taxon>Arthropoda</taxon>
        <taxon>Chelicerata</taxon>
        <taxon>Arachnida</taxon>
        <taxon>Araneae</taxon>
        <taxon>Araneomorphae</taxon>
        <taxon>Entelegynae</taxon>
        <taxon>Araneoidea</taxon>
        <taxon>Araneidae</taxon>
        <taxon>Caerostris</taxon>
    </lineage>
</organism>
<gene>
    <name evidence="1" type="ORF">CDAR_257481</name>
</gene>
<protein>
    <submittedName>
        <fullName evidence="1">Uncharacterized protein</fullName>
    </submittedName>
</protein>
<dbReference type="Proteomes" id="UP001054837">
    <property type="component" value="Unassembled WGS sequence"/>
</dbReference>
<reference evidence="1 2" key="1">
    <citation type="submission" date="2021-06" db="EMBL/GenBank/DDBJ databases">
        <title>Caerostris darwini draft genome.</title>
        <authorList>
            <person name="Kono N."/>
            <person name="Arakawa K."/>
        </authorList>
    </citation>
    <scope>NUCLEOTIDE SEQUENCE [LARGE SCALE GENOMIC DNA]</scope>
</reference>
<comment type="caution">
    <text evidence="1">The sequence shown here is derived from an EMBL/GenBank/DDBJ whole genome shotgun (WGS) entry which is preliminary data.</text>
</comment>
<name>A0AAV4T9I7_9ARAC</name>